<organism evidence="3 4">
    <name type="scientific">Viridothelium virens</name>
    <name type="common">Speckled blister lichen</name>
    <name type="synonym">Trypethelium virens</name>
    <dbReference type="NCBI Taxonomy" id="1048519"/>
    <lineage>
        <taxon>Eukaryota</taxon>
        <taxon>Fungi</taxon>
        <taxon>Dikarya</taxon>
        <taxon>Ascomycota</taxon>
        <taxon>Pezizomycotina</taxon>
        <taxon>Dothideomycetes</taxon>
        <taxon>Dothideomycetes incertae sedis</taxon>
        <taxon>Trypetheliales</taxon>
        <taxon>Trypetheliaceae</taxon>
        <taxon>Viridothelium</taxon>
    </lineage>
</organism>
<evidence type="ECO:0000313" key="4">
    <source>
        <dbReference type="Proteomes" id="UP000800092"/>
    </source>
</evidence>
<proteinExistence type="predicted"/>
<protein>
    <submittedName>
        <fullName evidence="3">Uncharacterized protein</fullName>
    </submittedName>
</protein>
<dbReference type="OrthoDB" id="5423918at2759"/>
<dbReference type="Proteomes" id="UP000800092">
    <property type="component" value="Unassembled WGS sequence"/>
</dbReference>
<keyword evidence="2" id="KW-1133">Transmembrane helix</keyword>
<keyword evidence="2" id="KW-0472">Membrane</keyword>
<keyword evidence="4" id="KW-1185">Reference proteome</keyword>
<gene>
    <name evidence="3" type="ORF">EV356DRAFT_503420</name>
</gene>
<reference evidence="3" key="1">
    <citation type="journal article" date="2020" name="Stud. Mycol.">
        <title>101 Dothideomycetes genomes: a test case for predicting lifestyles and emergence of pathogens.</title>
        <authorList>
            <person name="Haridas S."/>
            <person name="Albert R."/>
            <person name="Binder M."/>
            <person name="Bloem J."/>
            <person name="Labutti K."/>
            <person name="Salamov A."/>
            <person name="Andreopoulos B."/>
            <person name="Baker S."/>
            <person name="Barry K."/>
            <person name="Bills G."/>
            <person name="Bluhm B."/>
            <person name="Cannon C."/>
            <person name="Castanera R."/>
            <person name="Culley D."/>
            <person name="Daum C."/>
            <person name="Ezra D."/>
            <person name="Gonzalez J."/>
            <person name="Henrissat B."/>
            <person name="Kuo A."/>
            <person name="Liang C."/>
            <person name="Lipzen A."/>
            <person name="Lutzoni F."/>
            <person name="Magnuson J."/>
            <person name="Mondo S."/>
            <person name="Nolan M."/>
            <person name="Ohm R."/>
            <person name="Pangilinan J."/>
            <person name="Park H.-J."/>
            <person name="Ramirez L."/>
            <person name="Alfaro M."/>
            <person name="Sun H."/>
            <person name="Tritt A."/>
            <person name="Yoshinaga Y."/>
            <person name="Zwiers L.-H."/>
            <person name="Turgeon B."/>
            <person name="Goodwin S."/>
            <person name="Spatafora J."/>
            <person name="Crous P."/>
            <person name="Grigoriev I."/>
        </authorList>
    </citation>
    <scope>NUCLEOTIDE SEQUENCE</scope>
    <source>
        <strain evidence="3">Tuck. ex Michener</strain>
    </source>
</reference>
<evidence type="ECO:0000256" key="2">
    <source>
        <dbReference type="SAM" id="Phobius"/>
    </source>
</evidence>
<dbReference type="AlphaFoldDB" id="A0A6A6H6B1"/>
<keyword evidence="2" id="KW-0812">Transmembrane</keyword>
<feature type="transmembrane region" description="Helical" evidence="2">
    <location>
        <begin position="42"/>
        <end position="63"/>
    </location>
</feature>
<evidence type="ECO:0000313" key="3">
    <source>
        <dbReference type="EMBL" id="KAF2233616.1"/>
    </source>
</evidence>
<feature type="region of interest" description="Disordered" evidence="1">
    <location>
        <begin position="1"/>
        <end position="27"/>
    </location>
</feature>
<feature type="compositionally biased region" description="Polar residues" evidence="1">
    <location>
        <begin position="10"/>
        <end position="23"/>
    </location>
</feature>
<accession>A0A6A6H6B1</accession>
<evidence type="ECO:0000256" key="1">
    <source>
        <dbReference type="SAM" id="MobiDB-lite"/>
    </source>
</evidence>
<name>A0A6A6H6B1_VIRVR</name>
<dbReference type="EMBL" id="ML991805">
    <property type="protein sequence ID" value="KAF2233616.1"/>
    <property type="molecule type" value="Genomic_DNA"/>
</dbReference>
<sequence>MMESEPKSASEATPSAEGSSSDTPKPRKYPYNHSSAISVSDWATLALGVLGLIGTFIFGAWAIKSYNAAETGNIISSQSLQAALDPHQLQALNLNNQLLLNLLCSIGNNVGLTICGQVTQYLPLSAIASSLLPFSPTLSTSLALSSASATTAPSSGRSTLPLSSTLSTSAAASTASASATPSSVVATSLPTSIPTAPSPPAPSNASGGSLSLGAIIGIIVACVTAVTSFGLLIYWRRQRSRGYYSDE</sequence>
<feature type="transmembrane region" description="Helical" evidence="2">
    <location>
        <begin position="212"/>
        <end position="235"/>
    </location>
</feature>